<reference evidence="4" key="1">
    <citation type="submission" date="2020-10" db="EMBL/GenBank/DDBJ databases">
        <title>Dehalococcoides mccartyi of a TCE/Cr reducing biochatode.</title>
        <authorList>
            <person name="Matturro B."/>
        </authorList>
    </citation>
    <scope>NUCLEOTIDE SEQUENCE</scope>
    <source>
        <strain evidence="4">Bin4</strain>
    </source>
</reference>
<dbReference type="SMART" id="SM00849">
    <property type="entry name" value="Lactamase_B"/>
    <property type="match status" value="1"/>
</dbReference>
<comment type="caution">
    <text evidence="4">The sequence shown here is derived from an EMBL/GenBank/DDBJ whole genome shotgun (WGS) entry which is preliminary data.</text>
</comment>
<dbReference type="AlphaFoldDB" id="A0A843AN22"/>
<dbReference type="Pfam" id="PF13483">
    <property type="entry name" value="Lactamase_B_3"/>
    <property type="match status" value="1"/>
</dbReference>
<proteinExistence type="inferred from homology"/>
<evidence type="ECO:0000313" key="4">
    <source>
        <dbReference type="EMBL" id="MBF4468220.1"/>
    </source>
</evidence>
<comment type="similarity">
    <text evidence="2">Belongs to the UPF0173 family.</text>
</comment>
<evidence type="ECO:0000313" key="5">
    <source>
        <dbReference type="Proteomes" id="UP000658733"/>
    </source>
</evidence>
<dbReference type="EMBL" id="JADIIN010000020">
    <property type="protein sequence ID" value="MBF4468220.1"/>
    <property type="molecule type" value="Genomic_DNA"/>
</dbReference>
<dbReference type="InterPro" id="IPR036866">
    <property type="entry name" value="RibonucZ/Hydroxyglut_hydro"/>
</dbReference>
<dbReference type="Gene3D" id="3.60.15.10">
    <property type="entry name" value="Ribonuclease Z/Hydroxyacylglutathione hydrolase-like"/>
    <property type="match status" value="1"/>
</dbReference>
<dbReference type="InterPro" id="IPR050114">
    <property type="entry name" value="UPF0173_UPF0282_UlaG_hydrolase"/>
</dbReference>
<evidence type="ECO:0000256" key="2">
    <source>
        <dbReference type="HAMAP-Rule" id="MF_00457"/>
    </source>
</evidence>
<organism evidence="4 5">
    <name type="scientific">Methanobrevibacter arboriphilus</name>
    <dbReference type="NCBI Taxonomy" id="39441"/>
    <lineage>
        <taxon>Archaea</taxon>
        <taxon>Methanobacteriati</taxon>
        <taxon>Methanobacteriota</taxon>
        <taxon>Methanomada group</taxon>
        <taxon>Methanobacteria</taxon>
        <taxon>Methanobacteriales</taxon>
        <taxon>Methanobacteriaceae</taxon>
        <taxon>Methanobrevibacter</taxon>
    </lineage>
</organism>
<dbReference type="Proteomes" id="UP000658733">
    <property type="component" value="Unassembled WGS sequence"/>
</dbReference>
<name>A0A843AN22_METAZ</name>
<sequence length="236" mass="25895">MVEITWLGHSAFEIISDKGLKILIDPFISNNPSCNIPVEEIEADLILVTHGHADHFGDAMEIANRTGAKIIGNHEVSLFLSKQGLESVGMNMGGSIYIQDIKITMLDAKHSSTLDFLEEIIPGGCPTSFLITSEEGTKIFHAGDTGLFGDMEKVIGDIYKPDIALLPIGDKFTMGPFEASIATKWISPNVVIPMHYNTFPIIEQNTAIFSNFVMQMTPEIQVVILNPGETFKSQKI</sequence>
<accession>A0A843AN22</accession>
<dbReference type="GeneID" id="66132808"/>
<evidence type="ECO:0000256" key="1">
    <source>
        <dbReference type="ARBA" id="ARBA00022801"/>
    </source>
</evidence>
<dbReference type="InterPro" id="IPR001279">
    <property type="entry name" value="Metallo-B-lactamas"/>
</dbReference>
<feature type="domain" description="Metallo-beta-lactamase" evidence="3">
    <location>
        <begin position="8"/>
        <end position="195"/>
    </location>
</feature>
<dbReference type="HAMAP" id="MF_00457">
    <property type="entry name" value="UPF0173"/>
    <property type="match status" value="1"/>
</dbReference>
<dbReference type="PANTHER" id="PTHR43546:SF3">
    <property type="entry name" value="UPF0173 METAL-DEPENDENT HYDROLASE MJ1163"/>
    <property type="match status" value="1"/>
</dbReference>
<dbReference type="NCBIfam" id="NF001911">
    <property type="entry name" value="PRK00685.1"/>
    <property type="match status" value="1"/>
</dbReference>
<dbReference type="PANTHER" id="PTHR43546">
    <property type="entry name" value="UPF0173 METAL-DEPENDENT HYDROLASE MJ1163-RELATED"/>
    <property type="match status" value="1"/>
</dbReference>
<keyword evidence="1 2" id="KW-0378">Hydrolase</keyword>
<gene>
    <name evidence="4" type="ORF">ISP01_02320</name>
</gene>
<dbReference type="SUPFAM" id="SSF56281">
    <property type="entry name" value="Metallo-hydrolase/oxidoreductase"/>
    <property type="match status" value="1"/>
</dbReference>
<dbReference type="GO" id="GO:0016787">
    <property type="term" value="F:hydrolase activity"/>
    <property type="evidence" value="ECO:0007669"/>
    <property type="project" value="UniProtKB-UniRule"/>
</dbReference>
<protein>
    <recommendedName>
        <fullName evidence="2">UPF0173 metal-dependent hydrolase ISP01_02320</fullName>
    </recommendedName>
</protein>
<evidence type="ECO:0000259" key="3">
    <source>
        <dbReference type="SMART" id="SM00849"/>
    </source>
</evidence>
<dbReference type="InterPro" id="IPR022877">
    <property type="entry name" value="UPF0173"/>
</dbReference>
<dbReference type="RefSeq" id="WP_221061850.1">
    <property type="nucleotide sequence ID" value="NZ_AP019779.1"/>
</dbReference>